<name>A0ACC2NKC6_9HYME</name>
<sequence length="1137" mass="127258">MPSHTHEDDRRRICCVCFEKHPNSKEVFQLKPGGEVEQLIKTFFEYDSSDTRLPCGLCGSCKLKLYERKNKSCVSVQKPDYTDFMAIRLNLRSSDESCPCSVCKIDSIDVRVSQQKDSNIEKKCKDCLSLIARGRSHQGNEATRIENLKALLASTPTKSAEAAISSTLRSSASKNSNSSSASVLSLTTAGRPMRVGIEPKLNPKPTLQIAAKDIIVMQNNLNLSRNDTLEIARTLREVTYNRRVIESNLKSQLSSVIHSVDEFFCSGKQNFFGTKGNSKEEVELTVVYCRDLEGLIEFVKEKRGVSNVLLKIGLDGGGGSLKIRLSIQNLSENDGAEESSPTKVKRARISKRSSDAGVKKLFIIGLVESCQENYDNISMLRSMLKLNDIGGKYAIDLKVANLMAGVMAHGASFPCTWCHAPKDQLSLPCSEVRTIREISDHFLLWENAGTKKNLCKEFKNCIHKPIFIGDPDKPIIDIIVPPELHIMLGIVNFLYDNMFKEIEGVTLDWAKFCNVNRKVVRGGSGFNGNDSTFPREAGTNATTQSTSEAANQQPAGVNPSLRRSEESAQESNRDTMPYIPRRLDASNYQVLSSTPLANSFGPFQARQSHLDSTSQNESSRVENSDVLRLNVSDTLVNDFNATLLQVNSTLKLTNSGKVSFKRDYKLTQRAPYDLWLDSLESELQTLDMLDVIDSDIPALRLFNAAEIQKRKVLVRDIIINHIDTHYHKKVINIKDPVGILRELKTIRRSEVNLTDTSVKTKLYRLRMCPNESVNQFCDRFDDLIREHEICGTKPMDESDKKAIFYQAVSNNSEDLRLSEFEASNRSRSNSEVHVNTAQTERRCHRCARQGHLWASCPLAARGLWYCYYCKSDGNHDGNDPNCPSRNNPRDGYVPANFNQARGRIGNSPSRGKLNQFRGGFRGKGSRGGISGGGGIRGGRVGKKMVPPLPTPGREKRQDQERGRLRLAEARSEVQESFNFNDNKIESLENSEGAQELSTDQIEPEVQKGRGRPKKRKNDEKSPVNDIAEQRKNPERQEKTNRPTWSHLRRTEVGTPLVDVSVPTSDLPLSASHLLESYNPSRLSASQILTYGHLVLSIVQIVAHSSVKCLFSLNTLIWVAVLFLFEISEFLPSLRATK</sequence>
<keyword evidence="2" id="KW-1185">Reference proteome</keyword>
<evidence type="ECO:0000313" key="1">
    <source>
        <dbReference type="EMBL" id="KAJ8671564.1"/>
    </source>
</evidence>
<gene>
    <name evidence="1" type="ORF">QAD02_002823</name>
</gene>
<organism evidence="1 2">
    <name type="scientific">Eretmocerus hayati</name>
    <dbReference type="NCBI Taxonomy" id="131215"/>
    <lineage>
        <taxon>Eukaryota</taxon>
        <taxon>Metazoa</taxon>
        <taxon>Ecdysozoa</taxon>
        <taxon>Arthropoda</taxon>
        <taxon>Hexapoda</taxon>
        <taxon>Insecta</taxon>
        <taxon>Pterygota</taxon>
        <taxon>Neoptera</taxon>
        <taxon>Endopterygota</taxon>
        <taxon>Hymenoptera</taxon>
        <taxon>Apocrita</taxon>
        <taxon>Proctotrupomorpha</taxon>
        <taxon>Chalcidoidea</taxon>
        <taxon>Aphelinidae</taxon>
        <taxon>Aphelininae</taxon>
        <taxon>Eretmocerus</taxon>
    </lineage>
</organism>
<reference evidence="1" key="1">
    <citation type="submission" date="2023-04" db="EMBL/GenBank/DDBJ databases">
        <title>A chromosome-level genome assembly of the parasitoid wasp Eretmocerus hayati.</title>
        <authorList>
            <person name="Zhong Y."/>
            <person name="Liu S."/>
            <person name="Liu Y."/>
        </authorList>
    </citation>
    <scope>NUCLEOTIDE SEQUENCE</scope>
    <source>
        <strain evidence="1">ZJU_SS_LIU_2023</strain>
    </source>
</reference>
<evidence type="ECO:0000313" key="2">
    <source>
        <dbReference type="Proteomes" id="UP001239111"/>
    </source>
</evidence>
<dbReference type="Proteomes" id="UP001239111">
    <property type="component" value="Chromosome 3"/>
</dbReference>
<dbReference type="EMBL" id="CM056743">
    <property type="protein sequence ID" value="KAJ8671564.1"/>
    <property type="molecule type" value="Genomic_DNA"/>
</dbReference>
<accession>A0ACC2NKC6</accession>
<protein>
    <submittedName>
        <fullName evidence="1">Uncharacterized protein</fullName>
    </submittedName>
</protein>
<proteinExistence type="predicted"/>
<comment type="caution">
    <text evidence="1">The sequence shown here is derived from an EMBL/GenBank/DDBJ whole genome shotgun (WGS) entry which is preliminary data.</text>
</comment>